<evidence type="ECO:0000313" key="4">
    <source>
        <dbReference type="Proteomes" id="UP000181951"/>
    </source>
</evidence>
<dbReference type="EMBL" id="FODD01000075">
    <property type="protein sequence ID" value="SEP03170.1"/>
    <property type="molecule type" value="Genomic_DNA"/>
</dbReference>
<proteinExistence type="predicted"/>
<evidence type="ECO:0000313" key="3">
    <source>
        <dbReference type="EMBL" id="SEP03170.1"/>
    </source>
</evidence>
<dbReference type="OrthoDB" id="3275941at2"/>
<dbReference type="Proteomes" id="UP000181951">
    <property type="component" value="Unassembled WGS sequence"/>
</dbReference>
<gene>
    <name evidence="3" type="ORF">SAMN05216267_10753</name>
</gene>
<feature type="signal peptide" evidence="2">
    <location>
        <begin position="1"/>
        <end position="30"/>
    </location>
</feature>
<keyword evidence="4" id="KW-1185">Reference proteome</keyword>
<name>A0A1H8UIX3_9ACTN</name>
<accession>A0A1H8UIX3</accession>
<evidence type="ECO:0000256" key="1">
    <source>
        <dbReference type="ARBA" id="ARBA00022729"/>
    </source>
</evidence>
<dbReference type="InterPro" id="IPR028994">
    <property type="entry name" value="Integrin_alpha_N"/>
</dbReference>
<dbReference type="InterPro" id="IPR013517">
    <property type="entry name" value="FG-GAP"/>
</dbReference>
<dbReference type="STRING" id="310780.SAMN05216267_10753"/>
<reference evidence="3 4" key="1">
    <citation type="submission" date="2016-10" db="EMBL/GenBank/DDBJ databases">
        <authorList>
            <person name="de Groot N.N."/>
        </authorList>
    </citation>
    <scope>NUCLEOTIDE SEQUENCE [LARGE SCALE GENOMIC DNA]</scope>
    <source>
        <strain evidence="3 4">CGMCC 4.2026</strain>
    </source>
</reference>
<dbReference type="RefSeq" id="WP_069461982.1">
    <property type="nucleotide sequence ID" value="NZ_FODD01000075.1"/>
</dbReference>
<keyword evidence="1 2" id="KW-0732">Signal</keyword>
<dbReference type="Gene3D" id="2.115.10.10">
    <property type="entry name" value="Tachylectin 2"/>
    <property type="match status" value="1"/>
</dbReference>
<dbReference type="Pfam" id="PF13517">
    <property type="entry name" value="FG-GAP_3"/>
    <property type="match status" value="1"/>
</dbReference>
<protein>
    <submittedName>
        <fullName evidence="3">Repeat domain-containing protein</fullName>
    </submittedName>
</protein>
<dbReference type="PROSITE" id="PS51318">
    <property type="entry name" value="TAT"/>
    <property type="match status" value="1"/>
</dbReference>
<dbReference type="InterPro" id="IPR006311">
    <property type="entry name" value="TAT_signal"/>
</dbReference>
<dbReference type="AlphaFoldDB" id="A0A1H8UIX3"/>
<evidence type="ECO:0000256" key="2">
    <source>
        <dbReference type="SAM" id="SignalP"/>
    </source>
</evidence>
<organism evidence="3 4">
    <name type="scientific">Actinacidiphila rubida</name>
    <dbReference type="NCBI Taxonomy" id="310780"/>
    <lineage>
        <taxon>Bacteria</taxon>
        <taxon>Bacillati</taxon>
        <taxon>Actinomycetota</taxon>
        <taxon>Actinomycetes</taxon>
        <taxon>Kitasatosporales</taxon>
        <taxon>Streptomycetaceae</taxon>
        <taxon>Actinacidiphila</taxon>
    </lineage>
</organism>
<sequence>MTRSTTVLRRGLVAALAAVAAMTGPLPQLAHADAAPPAPGEVTIPASYTPAPYGPHVVGAAANGYLLEDIGYSGGTSSLHDVWQPADGSAAYDFGQRGAQMGVTGSGAGLVWRTEDGGGLGVYDTATTAWTTYGLPASASGAQLLGIVPTSQGWSLAALQRATDDSGQGTGADLHLYSTGEDGYLSDRTVAGWPSAGVISSFVPSASVPGELLLQPAGIAGQNPSVLVDTDTATVVATGPHTNATPLLNRRTFGWGYPDGTAVLRSIDDPQGPARTLSAPPGAAMALTDSALVAGAPRSPVTDGTTGSPLDSIPLDGTPSSVILQNAGGLRASPDGSVLVDVQSAPQTWATDRVPRDGGAPGVLQPFTTAVPQDVGLSLARGELHRAVLHAGATHLGAAIDGVDVGTAGAPDVATAPRGDAGMPDAAIPRCGGARCLDLVDGGGTAGVSYATQLPGHPVVTSVKGRWYVDVGQGSGHFVSAAGNRVLYDNTTTGTQYLVDLATPQTLQVRRIVAAALWGDTMWTATSTAGRLTAENAADGSGSRTVTTDAPCVPDEIQALGRWLYWSCGTDGPAGVWDSTGGRSVRVPAGHALLGDGYVLRHTGGQLVVTDIHAGTAAADRVVAALPAGSVDDDRNVTWTVDKYRGFLAYTDAEGTAHVLPSGVPQSAIAVLAGSGTASADVSKSGWTPVWTITGPVASWRVDLRRKGASALVRTFTGDAAPAAVSPVWDGKDQSGHLVVDGDFTWTLTFAPANGEGPPATVTGPLTVTGHPAPAHDFTGEGTGDLLALTSTGRLDLRPGSGTVPGGVGATSASAAGWPSTSLLVTTGDMTGDGADDLLVRDASGRLTRYDGTAGHAFGPSGGHHLIGAGWNIYNALIAPGDVTGDGRPDLLARDSGGSLYLYAATGAGVFAPRQLIGRGWNVYGLIAGGHDLHGLGDGSLVARDAAGILWEYRADGRGAFTGRVRIGAGWNVYNALVGVGDIDGDHFDDLIARDAKGDLYFYSSKGGGTFRPRVKIGWSWQSYKSLI</sequence>
<feature type="chain" id="PRO_5038487263" evidence="2">
    <location>
        <begin position="31"/>
        <end position="1028"/>
    </location>
</feature>
<dbReference type="SUPFAM" id="SSF69318">
    <property type="entry name" value="Integrin alpha N-terminal domain"/>
    <property type="match status" value="1"/>
</dbReference>